<sequence>MRRRRKEKRKGECGEDGSEGGGTKEGSENVGMMEVEVDERKKGECWEDGRRGGGGRKEGGNYGESVIEKEEKEKR</sequence>
<comment type="caution">
    <text evidence="2">The sequence shown here is derived from an EMBL/GenBank/DDBJ whole genome shotgun (WGS) entry which is preliminary data.</text>
</comment>
<evidence type="ECO:0000256" key="1">
    <source>
        <dbReference type="SAM" id="MobiDB-lite"/>
    </source>
</evidence>
<feature type="region of interest" description="Disordered" evidence="1">
    <location>
        <begin position="1"/>
        <end position="75"/>
    </location>
</feature>
<dbReference type="Proteomes" id="UP001292094">
    <property type="component" value="Unassembled WGS sequence"/>
</dbReference>
<proteinExistence type="predicted"/>
<keyword evidence="3" id="KW-1185">Reference proteome</keyword>
<feature type="compositionally biased region" description="Basic and acidic residues" evidence="1">
    <location>
        <begin position="66"/>
        <end position="75"/>
    </location>
</feature>
<name>A0AAE1NEG5_9EUCA</name>
<dbReference type="AlphaFoldDB" id="A0AAE1NEG5"/>
<feature type="compositionally biased region" description="Basic and acidic residues" evidence="1">
    <location>
        <begin position="38"/>
        <end position="59"/>
    </location>
</feature>
<reference evidence="2" key="1">
    <citation type="submission" date="2023-11" db="EMBL/GenBank/DDBJ databases">
        <title>Genome assemblies of two species of porcelain crab, Petrolisthes cinctipes and Petrolisthes manimaculis (Anomura: Porcellanidae).</title>
        <authorList>
            <person name="Angst P."/>
        </authorList>
    </citation>
    <scope>NUCLEOTIDE SEQUENCE</scope>
    <source>
        <strain evidence="2">PB745_02</strain>
        <tissue evidence="2">Gill</tissue>
    </source>
</reference>
<gene>
    <name evidence="2" type="ORF">Pmani_039039</name>
</gene>
<accession>A0AAE1NEG5</accession>
<evidence type="ECO:0000313" key="3">
    <source>
        <dbReference type="Proteomes" id="UP001292094"/>
    </source>
</evidence>
<evidence type="ECO:0000313" key="2">
    <source>
        <dbReference type="EMBL" id="KAK4287907.1"/>
    </source>
</evidence>
<protein>
    <submittedName>
        <fullName evidence="2">Uncharacterized protein</fullName>
    </submittedName>
</protein>
<dbReference type="EMBL" id="JAWZYT010006594">
    <property type="protein sequence ID" value="KAK4287907.1"/>
    <property type="molecule type" value="Genomic_DNA"/>
</dbReference>
<organism evidence="2 3">
    <name type="scientific">Petrolisthes manimaculis</name>
    <dbReference type="NCBI Taxonomy" id="1843537"/>
    <lineage>
        <taxon>Eukaryota</taxon>
        <taxon>Metazoa</taxon>
        <taxon>Ecdysozoa</taxon>
        <taxon>Arthropoda</taxon>
        <taxon>Crustacea</taxon>
        <taxon>Multicrustacea</taxon>
        <taxon>Malacostraca</taxon>
        <taxon>Eumalacostraca</taxon>
        <taxon>Eucarida</taxon>
        <taxon>Decapoda</taxon>
        <taxon>Pleocyemata</taxon>
        <taxon>Anomura</taxon>
        <taxon>Galatheoidea</taxon>
        <taxon>Porcellanidae</taxon>
        <taxon>Petrolisthes</taxon>
    </lineage>
</organism>